<proteinExistence type="inferred from homology"/>
<gene>
    <name evidence="6" type="ORF">BH719_02420</name>
</gene>
<dbReference type="EMBL" id="CP017298">
    <property type="protein sequence ID" value="AOS46859.1"/>
    <property type="molecule type" value="Genomic_DNA"/>
</dbReference>
<feature type="domain" description="HTH lysR-type" evidence="5">
    <location>
        <begin position="1"/>
        <end position="53"/>
    </location>
</feature>
<evidence type="ECO:0000256" key="4">
    <source>
        <dbReference type="ARBA" id="ARBA00023163"/>
    </source>
</evidence>
<dbReference type="Proteomes" id="UP000095214">
    <property type="component" value="Chromosome"/>
</dbReference>
<dbReference type="GO" id="GO:0032993">
    <property type="term" value="C:protein-DNA complex"/>
    <property type="evidence" value="ECO:0007669"/>
    <property type="project" value="TreeGrafter"/>
</dbReference>
<dbReference type="GO" id="GO:0003700">
    <property type="term" value="F:DNA-binding transcription factor activity"/>
    <property type="evidence" value="ECO:0007669"/>
    <property type="project" value="InterPro"/>
</dbReference>
<evidence type="ECO:0000313" key="7">
    <source>
        <dbReference type="Proteomes" id="UP000095214"/>
    </source>
</evidence>
<organism evidence="6 7">
    <name type="scientific">Pauljensenia hongkongensis</name>
    <dbReference type="NCBI Taxonomy" id="178339"/>
    <lineage>
        <taxon>Bacteria</taxon>
        <taxon>Bacillati</taxon>
        <taxon>Actinomycetota</taxon>
        <taxon>Actinomycetes</taxon>
        <taxon>Actinomycetales</taxon>
        <taxon>Actinomycetaceae</taxon>
        <taxon>Pauljensenia</taxon>
    </lineage>
</organism>
<evidence type="ECO:0000256" key="3">
    <source>
        <dbReference type="ARBA" id="ARBA00023125"/>
    </source>
</evidence>
<dbReference type="PANTHER" id="PTHR30346">
    <property type="entry name" value="TRANSCRIPTIONAL DUAL REGULATOR HCAR-RELATED"/>
    <property type="match status" value="1"/>
</dbReference>
<dbReference type="InterPro" id="IPR005119">
    <property type="entry name" value="LysR_subst-bd"/>
</dbReference>
<dbReference type="PROSITE" id="PS50931">
    <property type="entry name" value="HTH_LYSR"/>
    <property type="match status" value="1"/>
</dbReference>
<evidence type="ECO:0000256" key="1">
    <source>
        <dbReference type="ARBA" id="ARBA00009437"/>
    </source>
</evidence>
<dbReference type="InterPro" id="IPR000847">
    <property type="entry name" value="LysR_HTH_N"/>
</dbReference>
<keyword evidence="2" id="KW-0805">Transcription regulation</keyword>
<dbReference type="KEGG" id="phon:BH719_02420"/>
<keyword evidence="4" id="KW-0804">Transcription</keyword>
<dbReference type="PANTHER" id="PTHR30346:SF28">
    <property type="entry name" value="HTH-TYPE TRANSCRIPTIONAL REGULATOR CYNR"/>
    <property type="match status" value="1"/>
</dbReference>
<dbReference type="GO" id="GO:0003677">
    <property type="term" value="F:DNA binding"/>
    <property type="evidence" value="ECO:0007669"/>
    <property type="project" value="UniProtKB-KW"/>
</dbReference>
<dbReference type="SUPFAM" id="SSF46785">
    <property type="entry name" value="Winged helix' DNA-binding domain"/>
    <property type="match status" value="1"/>
</dbReference>
<keyword evidence="7" id="KW-1185">Reference proteome</keyword>
<accession>A0A1D8B138</accession>
<dbReference type="Gene3D" id="3.40.190.10">
    <property type="entry name" value="Periplasmic binding protein-like II"/>
    <property type="match status" value="2"/>
</dbReference>
<dbReference type="Pfam" id="PF03466">
    <property type="entry name" value="LysR_substrate"/>
    <property type="match status" value="1"/>
</dbReference>
<keyword evidence="3" id="KW-0238">DNA-binding</keyword>
<reference evidence="6 7" key="1">
    <citation type="submission" date="2016-09" db="EMBL/GenBank/DDBJ databases">
        <title>Complete genome sequence of Actinomyces hongkongensis HKU8.</title>
        <authorList>
            <person name="Gao Y.-X."/>
            <person name="Zhou Y.-Y."/>
            <person name="Xie Y."/>
            <person name="Wang M."/>
            <person name="Wang S.-J."/>
            <person name="Shen S.-G."/>
        </authorList>
    </citation>
    <scope>NUCLEOTIDE SEQUENCE [LARGE SCALE GENOMIC DNA]</scope>
    <source>
        <strain evidence="6 7">HKU8</strain>
    </source>
</reference>
<dbReference type="Gene3D" id="1.10.10.10">
    <property type="entry name" value="Winged helix-like DNA-binding domain superfamily/Winged helix DNA-binding domain"/>
    <property type="match status" value="1"/>
</dbReference>
<dbReference type="Pfam" id="PF00126">
    <property type="entry name" value="HTH_1"/>
    <property type="match status" value="1"/>
</dbReference>
<dbReference type="SUPFAM" id="SSF53850">
    <property type="entry name" value="Periplasmic binding protein-like II"/>
    <property type="match status" value="1"/>
</dbReference>
<evidence type="ECO:0000313" key="6">
    <source>
        <dbReference type="EMBL" id="AOS46859.1"/>
    </source>
</evidence>
<comment type="similarity">
    <text evidence="1">Belongs to the LysR transcriptional regulatory family.</text>
</comment>
<dbReference type="AlphaFoldDB" id="A0A1D8B138"/>
<sequence>MRCAAAVHRCGSFSGAARECGLTQPSVSAAVRRIEGFMGHPLFERSAQGVALTPFGEAVIGLIEDAAAAADRVAAASRKGKAAPVHLAIGASTLVPRSLIEGLRRAARAHPRLSADSLALSEYDLLDLQLQLETGGIDAALVPAVMPATRYRKREIGSEAMRLVDSPGQPHSGAGPVTAAEASARTFVLMAPMCGLSLFTEAFFRSAGLPFKEHPDRAASYRELEDRVALGLGSAILPESKVTRQDLVGHDLVGPDGNPVVMRYRAYWRDDCPMAQLIEEVTRSLGAE</sequence>
<dbReference type="InterPro" id="IPR036390">
    <property type="entry name" value="WH_DNA-bd_sf"/>
</dbReference>
<dbReference type="CDD" id="cd05466">
    <property type="entry name" value="PBP2_LTTR_substrate"/>
    <property type="match status" value="1"/>
</dbReference>
<protein>
    <recommendedName>
        <fullName evidence="5">HTH lysR-type domain-containing protein</fullName>
    </recommendedName>
</protein>
<evidence type="ECO:0000256" key="2">
    <source>
        <dbReference type="ARBA" id="ARBA00023015"/>
    </source>
</evidence>
<dbReference type="PRINTS" id="PR00039">
    <property type="entry name" value="HTHLYSR"/>
</dbReference>
<name>A0A1D8B138_9ACTO</name>
<dbReference type="InterPro" id="IPR036388">
    <property type="entry name" value="WH-like_DNA-bd_sf"/>
</dbReference>
<evidence type="ECO:0000259" key="5">
    <source>
        <dbReference type="PROSITE" id="PS50931"/>
    </source>
</evidence>
<dbReference type="STRING" id="178339.BH719_02420"/>